<comment type="subcellular location">
    <subcellularLocation>
        <location evidence="1 7">Cell membrane</location>
        <topology evidence="1 7">Multi-pass membrane protein</topology>
    </subcellularLocation>
</comment>
<evidence type="ECO:0000256" key="4">
    <source>
        <dbReference type="ARBA" id="ARBA00022692"/>
    </source>
</evidence>
<keyword evidence="3" id="KW-1003">Cell membrane</keyword>
<feature type="region of interest" description="Disordered" evidence="8">
    <location>
        <begin position="277"/>
        <end position="311"/>
    </location>
</feature>
<protein>
    <submittedName>
        <fullName evidence="10">Amino acid ABC transporter permease</fullName>
    </submittedName>
</protein>
<evidence type="ECO:0000256" key="1">
    <source>
        <dbReference type="ARBA" id="ARBA00004651"/>
    </source>
</evidence>
<dbReference type="NCBIfam" id="TIGR01726">
    <property type="entry name" value="HEQRo_perm_3TM"/>
    <property type="match status" value="1"/>
</dbReference>
<evidence type="ECO:0000256" key="7">
    <source>
        <dbReference type="RuleBase" id="RU363032"/>
    </source>
</evidence>
<keyword evidence="11" id="KW-1185">Reference proteome</keyword>
<dbReference type="InterPro" id="IPR035906">
    <property type="entry name" value="MetI-like_sf"/>
</dbReference>
<comment type="caution">
    <text evidence="10">The sequence shown here is derived from an EMBL/GenBank/DDBJ whole genome shotgun (WGS) entry which is preliminary data.</text>
</comment>
<dbReference type="SUPFAM" id="SSF161098">
    <property type="entry name" value="MetI-like"/>
    <property type="match status" value="1"/>
</dbReference>
<proteinExistence type="inferred from homology"/>
<accession>A0ABP7A1B5</accession>
<name>A0ABP7A1B5_9MICO</name>
<reference evidence="11" key="1">
    <citation type="journal article" date="2019" name="Int. J. Syst. Evol. Microbiol.">
        <title>The Global Catalogue of Microorganisms (GCM) 10K type strain sequencing project: providing services to taxonomists for standard genome sequencing and annotation.</title>
        <authorList>
            <consortium name="The Broad Institute Genomics Platform"/>
            <consortium name="The Broad Institute Genome Sequencing Center for Infectious Disease"/>
            <person name="Wu L."/>
            <person name="Ma J."/>
        </authorList>
    </citation>
    <scope>NUCLEOTIDE SEQUENCE [LARGE SCALE GENOMIC DNA]</scope>
    <source>
        <strain evidence="11">JCM 16544</strain>
    </source>
</reference>
<keyword evidence="6 7" id="KW-0472">Membrane</keyword>
<feature type="transmembrane region" description="Helical" evidence="7">
    <location>
        <begin position="20"/>
        <end position="39"/>
    </location>
</feature>
<keyword evidence="4 7" id="KW-0812">Transmembrane</keyword>
<evidence type="ECO:0000256" key="5">
    <source>
        <dbReference type="ARBA" id="ARBA00022989"/>
    </source>
</evidence>
<dbReference type="CDD" id="cd06261">
    <property type="entry name" value="TM_PBP2"/>
    <property type="match status" value="1"/>
</dbReference>
<evidence type="ECO:0000256" key="3">
    <source>
        <dbReference type="ARBA" id="ARBA00022475"/>
    </source>
</evidence>
<evidence type="ECO:0000256" key="6">
    <source>
        <dbReference type="ARBA" id="ARBA00023136"/>
    </source>
</evidence>
<dbReference type="Proteomes" id="UP001501697">
    <property type="component" value="Unassembled WGS sequence"/>
</dbReference>
<evidence type="ECO:0000259" key="9">
    <source>
        <dbReference type="PROSITE" id="PS50928"/>
    </source>
</evidence>
<comment type="similarity">
    <text evidence="7">Belongs to the binding-protein-dependent transport system permease family.</text>
</comment>
<sequence length="311" mass="33696">MTGPSVLFDAPGPRARRISLILSIVALVAILAVLAWVIVELATPRMSGGIQVPAILDPVRWDIFLDPVVWGSIGRGVIATLQAAAVAAVGALVLGVAFSLMRSSQIAWVRIPTAWLIEFLRGMPVLLMMLFILLVASTGAFWAVVIALTLYNGTLIGEALRAGLASLPRGQREAALSVGMREFQSKMRVEFPQAFRQMLPIIIAQLVVLLKDTSLGYIVGYNELIRTMMKNLATFYGNRYLFSLFFVCLLIYLAINLSLSWFARWLSRRTASGGRVVKTGEADPGTADPTSSIRLADADADAEESRGRGGS</sequence>
<evidence type="ECO:0000313" key="10">
    <source>
        <dbReference type="EMBL" id="GAA3622545.1"/>
    </source>
</evidence>
<evidence type="ECO:0000313" key="11">
    <source>
        <dbReference type="Proteomes" id="UP001501697"/>
    </source>
</evidence>
<dbReference type="PANTHER" id="PTHR30614:SF21">
    <property type="entry name" value="AMINO ACID ABC TRANSPORTER PERMEASE"/>
    <property type="match status" value="1"/>
</dbReference>
<feature type="domain" description="ABC transmembrane type-1" evidence="9">
    <location>
        <begin position="77"/>
        <end position="263"/>
    </location>
</feature>
<evidence type="ECO:0000256" key="2">
    <source>
        <dbReference type="ARBA" id="ARBA00022448"/>
    </source>
</evidence>
<organism evidence="10 11">
    <name type="scientific">Microbacterium awajiense</name>
    <dbReference type="NCBI Taxonomy" id="415214"/>
    <lineage>
        <taxon>Bacteria</taxon>
        <taxon>Bacillati</taxon>
        <taxon>Actinomycetota</taxon>
        <taxon>Actinomycetes</taxon>
        <taxon>Micrococcales</taxon>
        <taxon>Microbacteriaceae</taxon>
        <taxon>Microbacterium</taxon>
    </lineage>
</organism>
<keyword evidence="2 7" id="KW-0813">Transport</keyword>
<dbReference type="InterPro" id="IPR043429">
    <property type="entry name" value="ArtM/GltK/GlnP/TcyL/YhdX-like"/>
</dbReference>
<dbReference type="Gene3D" id="1.10.3720.10">
    <property type="entry name" value="MetI-like"/>
    <property type="match status" value="1"/>
</dbReference>
<dbReference type="PROSITE" id="PS50928">
    <property type="entry name" value="ABC_TM1"/>
    <property type="match status" value="1"/>
</dbReference>
<gene>
    <name evidence="10" type="ORF">GCM10022200_00880</name>
</gene>
<dbReference type="InterPro" id="IPR000515">
    <property type="entry name" value="MetI-like"/>
</dbReference>
<feature type="transmembrane region" description="Helical" evidence="7">
    <location>
        <begin position="198"/>
        <end position="220"/>
    </location>
</feature>
<dbReference type="PANTHER" id="PTHR30614">
    <property type="entry name" value="MEMBRANE COMPONENT OF AMINO ACID ABC TRANSPORTER"/>
    <property type="match status" value="1"/>
</dbReference>
<keyword evidence="5 7" id="KW-1133">Transmembrane helix</keyword>
<dbReference type="Pfam" id="PF00528">
    <property type="entry name" value="BPD_transp_1"/>
    <property type="match status" value="1"/>
</dbReference>
<dbReference type="EMBL" id="BAAAYU010000001">
    <property type="protein sequence ID" value="GAA3622545.1"/>
    <property type="molecule type" value="Genomic_DNA"/>
</dbReference>
<evidence type="ECO:0000256" key="8">
    <source>
        <dbReference type="SAM" id="MobiDB-lite"/>
    </source>
</evidence>
<feature type="transmembrane region" description="Helical" evidence="7">
    <location>
        <begin position="240"/>
        <end position="262"/>
    </location>
</feature>
<dbReference type="RefSeq" id="WP_344735850.1">
    <property type="nucleotide sequence ID" value="NZ_BAAAYU010000001.1"/>
</dbReference>
<dbReference type="InterPro" id="IPR010065">
    <property type="entry name" value="AA_ABC_transptr_permease_3TM"/>
</dbReference>
<feature type="transmembrane region" description="Helical" evidence="7">
    <location>
        <begin position="77"/>
        <end position="101"/>
    </location>
</feature>